<keyword evidence="2" id="KW-0732">Signal</keyword>
<dbReference type="Gene3D" id="3.20.20.80">
    <property type="entry name" value="Glycosidases"/>
    <property type="match status" value="1"/>
</dbReference>
<dbReference type="Gene3D" id="2.60.120.1060">
    <property type="entry name" value="NPCBM/NEW2 domain"/>
    <property type="match status" value="1"/>
</dbReference>
<feature type="compositionally biased region" description="Basic and acidic residues" evidence="1">
    <location>
        <begin position="47"/>
        <end position="58"/>
    </location>
</feature>
<feature type="chain" id="PRO_5044479725" evidence="2">
    <location>
        <begin position="24"/>
        <end position="798"/>
    </location>
</feature>
<dbReference type="InterPro" id="IPR013222">
    <property type="entry name" value="Glyco_hyd_98_carb-bd"/>
</dbReference>
<name>A0AB74TJP5_9LACT</name>
<keyword evidence="4" id="KW-0378">Hydrolase</keyword>
<evidence type="ECO:0000256" key="1">
    <source>
        <dbReference type="SAM" id="MobiDB-lite"/>
    </source>
</evidence>
<dbReference type="InterPro" id="IPR013190">
    <property type="entry name" value="GH98_C"/>
</dbReference>
<dbReference type="Pfam" id="PF08305">
    <property type="entry name" value="NPCBM"/>
    <property type="match status" value="1"/>
</dbReference>
<dbReference type="Gene3D" id="3.30.2330.20">
    <property type="entry name" value="family 98 glycoside hydrolase"/>
    <property type="match status" value="1"/>
</dbReference>
<dbReference type="InterPro" id="IPR008979">
    <property type="entry name" value="Galactose-bd-like_sf"/>
</dbReference>
<protein>
    <submittedName>
        <fullName evidence="4">Glycoside hydrolase family 98 domain-containing protein</fullName>
    </submittedName>
</protein>
<reference evidence="4" key="1">
    <citation type="submission" date="2023-12" db="EMBL/GenBank/DDBJ databases">
        <title>Dolosigranulum savutii sp. nov. isolated from human upper respiratory samples collected in Botswana.</title>
        <authorList>
            <person name="Kelly M.S."/>
        </authorList>
    </citation>
    <scope>NUCLEOTIDE SEQUENCE</scope>
    <source>
        <strain evidence="5">MSK211</strain>
        <strain evidence="4">MSK312</strain>
    </source>
</reference>
<dbReference type="InterPro" id="IPR038637">
    <property type="entry name" value="NPCBM_sf"/>
</dbReference>
<proteinExistence type="predicted"/>
<organism evidence="4">
    <name type="scientific">Dolosigranulum savutiense</name>
    <dbReference type="NCBI Taxonomy" id="3110288"/>
    <lineage>
        <taxon>Bacteria</taxon>
        <taxon>Bacillati</taxon>
        <taxon>Bacillota</taxon>
        <taxon>Bacilli</taxon>
        <taxon>Lactobacillales</taxon>
        <taxon>Carnobacteriaceae</taxon>
        <taxon>Dolosigranulum</taxon>
    </lineage>
</organism>
<evidence type="ECO:0000259" key="3">
    <source>
        <dbReference type="SMART" id="SM00776"/>
    </source>
</evidence>
<feature type="signal peptide" evidence="2">
    <location>
        <begin position="1"/>
        <end position="23"/>
    </location>
</feature>
<dbReference type="EMBL" id="CP142434">
    <property type="protein sequence ID" value="XBC47526.1"/>
    <property type="molecule type" value="Genomic_DNA"/>
</dbReference>
<dbReference type="GO" id="GO:0016787">
    <property type="term" value="F:hydrolase activity"/>
    <property type="evidence" value="ECO:0007669"/>
    <property type="project" value="UniProtKB-KW"/>
</dbReference>
<accession>A0AB74TJP5</accession>
<dbReference type="Pfam" id="PF08306">
    <property type="entry name" value="Glyco_hydro_98M"/>
    <property type="match status" value="1"/>
</dbReference>
<dbReference type="Gene3D" id="2.60.220.10">
    <property type="entry name" value="Polysaccharide lyase family 8-like, C-terminal"/>
    <property type="match status" value="1"/>
</dbReference>
<evidence type="ECO:0000313" key="5">
    <source>
        <dbReference type="EMBL" id="XBC50886.1"/>
    </source>
</evidence>
<sequence>MKKLMVALIIFWSFVGITSHVHAEELDESDLYKTYLSDIDWEEATHGDDQRYNKEVQKNHPFTRGNEDEVPPPITLEMENGEVEKFEKGIGTVASNPSTITYDVEEVQVEKFKSYIGIDASVKRPAKEGYGEVEKVEIEADEKVIYTTLDEYPEGITTTTPAIKVDVKIPENTKRISLKAYSGKQTWADEIVYAGAYFLSKSQFKDKKDNAAEELPEKRRKISNENPLLMMPLYAHGPEYEKGNYKFWGDDTLVGKWESISDDIKPYTAIQLHPDDLPKNSKSAKDFYEHYLEEAANYVNPKTGKNEPIPLILTVYTAGNESRYTAAHWLDMDWIDNMYKKYSNLHGIFSTENYWIWTNSVEKNAAEYLRLSAKYGGYFIWSEQNEHGSIEKIFGGHNRPDQFKKAVEKYHDNFVFMFKNTPAGSGTDAASHSYMSGLWLTDYAGQWGGLMDTWKWYETGKWKLFAEGNIGKTQGNRQWLTHPEGMLAQEALPIYLNGGSVYNFEHPQYTYSVNNQSTPLFKEVIEPFFRYIIANPAPSKEQMLTKTKSVLYGNLSNYGQGQYYEGLNVDKAQTPLYTTGQFGNIPAVPNSIKREHLESKLSKYNIELIDINDNRLKDLESKKAYFNELYPEIYEGNIFAQKLKNRWFIYNYSYNKNEKQSGIFKFDNYKLEVNIEPHTSIIAEELDNKVNIKLSNFRTDKSKLWEPATNAEAAKNLPEFSKQQAIDWVQENYIKDTPYGVHRQSIFVVRNANKKPSIKVNNGRDNSYEAPEIEYNEEQRQAIIKINNNGYLDFDIVY</sequence>
<dbReference type="GO" id="GO:0005975">
    <property type="term" value="P:carbohydrate metabolic process"/>
    <property type="evidence" value="ECO:0007669"/>
    <property type="project" value="InterPro"/>
</dbReference>
<dbReference type="SUPFAM" id="SSF49785">
    <property type="entry name" value="Galactose-binding domain-like"/>
    <property type="match status" value="1"/>
</dbReference>
<dbReference type="AlphaFoldDB" id="A0AB74TJP5"/>
<feature type="region of interest" description="Disordered" evidence="1">
    <location>
        <begin position="47"/>
        <end position="70"/>
    </location>
</feature>
<evidence type="ECO:0000256" key="2">
    <source>
        <dbReference type="SAM" id="SignalP"/>
    </source>
</evidence>
<dbReference type="RefSeq" id="WP_347297667.1">
    <property type="nucleotide sequence ID" value="NZ_CP142434.1"/>
</dbReference>
<evidence type="ECO:0000313" key="4">
    <source>
        <dbReference type="EMBL" id="XBC47526.1"/>
    </source>
</evidence>
<gene>
    <name evidence="5" type="ORF">VUQ07_06480</name>
    <name evidence="4" type="ORF">VUQ09_08165</name>
</gene>
<dbReference type="InterPro" id="IPR011071">
    <property type="entry name" value="Lyase_8-like_C"/>
</dbReference>
<dbReference type="InterPro" id="IPR013191">
    <property type="entry name" value="GH98_central"/>
</dbReference>
<feature type="domain" description="Glycosyl hydrolase family 98 putative carbohydrate-binding module" evidence="3">
    <location>
        <begin position="30"/>
        <end position="200"/>
    </location>
</feature>
<dbReference type="Pfam" id="PF08307">
    <property type="entry name" value="Glyco_hydro_98C"/>
    <property type="match status" value="1"/>
</dbReference>
<dbReference type="EMBL" id="CP142436">
    <property type="protein sequence ID" value="XBC50886.1"/>
    <property type="molecule type" value="Genomic_DNA"/>
</dbReference>
<dbReference type="SMART" id="SM00776">
    <property type="entry name" value="NPCBM"/>
    <property type="match status" value="1"/>
</dbReference>